<dbReference type="PATRIC" id="fig|879305.3.peg.1170"/>
<feature type="binding site" evidence="10 14">
    <location>
        <begin position="196"/>
        <end position="197"/>
    </location>
    <ligand>
        <name>substrate</name>
    </ligand>
</feature>
<keyword evidence="13" id="KW-0170">Cobalt</keyword>
<dbReference type="InterPro" id="IPR026019">
    <property type="entry name" value="Ribul_P_3_epim"/>
</dbReference>
<dbReference type="AlphaFoldDB" id="F0GWI7"/>
<keyword evidence="10 11" id="KW-0119">Carbohydrate metabolism</keyword>
<evidence type="ECO:0000256" key="3">
    <source>
        <dbReference type="ARBA" id="ARBA00001941"/>
    </source>
</evidence>
<evidence type="ECO:0000256" key="14">
    <source>
        <dbReference type="PIRSR" id="PIRSR001461-3"/>
    </source>
</evidence>
<comment type="caution">
    <text evidence="15">The sequence shown here is derived from an EMBL/GenBank/DDBJ whole genome shotgun (WGS) entry which is preliminary data.</text>
</comment>
<dbReference type="NCBIfam" id="NF004076">
    <property type="entry name" value="PRK05581.1-4"/>
    <property type="match status" value="1"/>
</dbReference>
<feature type="binding site" evidence="10 13">
    <location>
        <position position="65"/>
    </location>
    <ligand>
        <name>a divalent metal cation</name>
        <dbReference type="ChEBI" id="CHEBI:60240"/>
    </ligand>
</feature>
<evidence type="ECO:0000256" key="10">
    <source>
        <dbReference type="HAMAP-Rule" id="MF_02227"/>
    </source>
</evidence>
<dbReference type="RefSeq" id="WP_004835116.1">
    <property type="nucleotide sequence ID" value="NZ_AEXM01000027.1"/>
</dbReference>
<keyword evidence="16" id="KW-1185">Reference proteome</keyword>
<evidence type="ECO:0000256" key="1">
    <source>
        <dbReference type="ARBA" id="ARBA00001782"/>
    </source>
</evidence>
<protein>
    <recommendedName>
        <fullName evidence="7 10">Ribulose-phosphate 3-epimerase</fullName>
        <ecNumber evidence="7 10">5.1.3.1</ecNumber>
    </recommendedName>
</protein>
<dbReference type="EC" id="5.1.3.1" evidence="7 10"/>
<keyword evidence="13" id="KW-0862">Zinc</keyword>
<dbReference type="Proteomes" id="UP000005286">
    <property type="component" value="Unassembled WGS sequence"/>
</dbReference>
<comment type="function">
    <text evidence="10">Catalyzes the reversible epimerization of D-ribulose 5-phosphate to D-xylulose 5-phosphate.</text>
</comment>
<proteinExistence type="inferred from homology"/>
<feature type="binding site" evidence="10 13">
    <location>
        <position position="174"/>
    </location>
    <ligand>
        <name>a divalent metal cation</name>
        <dbReference type="ChEBI" id="CHEBI:60240"/>
    </ligand>
</feature>
<keyword evidence="13" id="KW-0464">Manganese</keyword>
<dbReference type="GO" id="GO:0005737">
    <property type="term" value="C:cytoplasm"/>
    <property type="evidence" value="ECO:0007669"/>
    <property type="project" value="UniProtKB-ARBA"/>
</dbReference>
<dbReference type="PIRSF" id="PIRSF001461">
    <property type="entry name" value="RPE"/>
    <property type="match status" value="1"/>
</dbReference>
<evidence type="ECO:0000256" key="12">
    <source>
        <dbReference type="PIRSR" id="PIRSR001461-1"/>
    </source>
</evidence>
<dbReference type="STRING" id="879305.HMPREF9290_0178"/>
<comment type="cofactor">
    <cofactor evidence="10 13">
        <name>a divalent metal cation</name>
        <dbReference type="ChEBI" id="CHEBI:60240"/>
    </cofactor>
    <text evidence="10 13">Binds 1 divalent metal cation per subunit.</text>
</comment>
<comment type="catalytic activity">
    <reaction evidence="1 10 11">
        <text>D-ribulose 5-phosphate = D-xylulose 5-phosphate</text>
        <dbReference type="Rhea" id="RHEA:13677"/>
        <dbReference type="ChEBI" id="CHEBI:57737"/>
        <dbReference type="ChEBI" id="CHEBI:58121"/>
        <dbReference type="EC" id="5.1.3.1"/>
    </reaction>
</comment>
<feature type="binding site" evidence="10">
    <location>
        <begin position="174"/>
        <end position="176"/>
    </location>
    <ligand>
        <name>substrate</name>
    </ligand>
</feature>
<comment type="cofactor">
    <cofactor evidence="4">
        <name>Zn(2+)</name>
        <dbReference type="ChEBI" id="CHEBI:29105"/>
    </cofactor>
</comment>
<evidence type="ECO:0000256" key="11">
    <source>
        <dbReference type="PIRNR" id="PIRNR001461"/>
    </source>
</evidence>
<keyword evidence="9 10" id="KW-0413">Isomerase</keyword>
<feature type="active site" description="Proton donor" evidence="10 12">
    <location>
        <position position="174"/>
    </location>
</feature>
<dbReference type="GO" id="GO:0006098">
    <property type="term" value="P:pentose-phosphate shunt"/>
    <property type="evidence" value="ECO:0007669"/>
    <property type="project" value="UniProtKB-UniRule"/>
</dbReference>
<evidence type="ECO:0000256" key="2">
    <source>
        <dbReference type="ARBA" id="ARBA00001936"/>
    </source>
</evidence>
<evidence type="ECO:0000256" key="4">
    <source>
        <dbReference type="ARBA" id="ARBA00001947"/>
    </source>
</evidence>
<feature type="binding site" evidence="14">
    <location>
        <position position="176"/>
    </location>
    <ligand>
        <name>substrate</name>
    </ligand>
</feature>
<evidence type="ECO:0000313" key="16">
    <source>
        <dbReference type="Proteomes" id="UP000005286"/>
    </source>
</evidence>
<dbReference type="PANTHER" id="PTHR11749">
    <property type="entry name" value="RIBULOSE-5-PHOSPHATE-3-EPIMERASE"/>
    <property type="match status" value="1"/>
</dbReference>
<comment type="similarity">
    <text evidence="6 10 11">Belongs to the ribulose-phosphate 3-epimerase family.</text>
</comment>
<feature type="binding site" evidence="10 14">
    <location>
        <begin position="141"/>
        <end position="144"/>
    </location>
    <ligand>
        <name>substrate</name>
    </ligand>
</feature>
<dbReference type="GO" id="GO:0004750">
    <property type="term" value="F:D-ribulose-phosphate 3-epimerase activity"/>
    <property type="evidence" value="ECO:0007669"/>
    <property type="project" value="UniProtKB-UniRule"/>
</dbReference>
<comment type="cofactor">
    <cofactor evidence="5">
        <name>Fe(2+)</name>
        <dbReference type="ChEBI" id="CHEBI:29033"/>
    </cofactor>
</comment>
<dbReference type="GO" id="GO:0046872">
    <property type="term" value="F:metal ion binding"/>
    <property type="evidence" value="ECO:0007669"/>
    <property type="project" value="UniProtKB-UniRule"/>
</dbReference>
<dbReference type="eggNOG" id="COG0036">
    <property type="taxonomic scope" value="Bacteria"/>
</dbReference>
<dbReference type="EMBL" id="AEXM01000027">
    <property type="protein sequence ID" value="EGC81821.1"/>
    <property type="molecule type" value="Genomic_DNA"/>
</dbReference>
<organism evidence="15 16">
    <name type="scientific">Anaerococcus prevotii ACS-065-V-Col13</name>
    <dbReference type="NCBI Taxonomy" id="879305"/>
    <lineage>
        <taxon>Bacteria</taxon>
        <taxon>Bacillati</taxon>
        <taxon>Bacillota</taxon>
        <taxon>Tissierellia</taxon>
        <taxon>Tissierellales</taxon>
        <taxon>Peptoniphilaceae</taxon>
        <taxon>Anaerococcus</taxon>
    </lineage>
</organism>
<evidence type="ECO:0000256" key="5">
    <source>
        <dbReference type="ARBA" id="ARBA00001954"/>
    </source>
</evidence>
<dbReference type="GO" id="GO:0019323">
    <property type="term" value="P:pentose catabolic process"/>
    <property type="evidence" value="ECO:0007669"/>
    <property type="project" value="UniProtKB-UniRule"/>
</dbReference>
<gene>
    <name evidence="10 15" type="primary">rpe</name>
    <name evidence="15" type="ORF">HMPREF9290_0178</name>
</gene>
<dbReference type="CDD" id="cd00429">
    <property type="entry name" value="RPE"/>
    <property type="match status" value="1"/>
</dbReference>
<dbReference type="HAMAP" id="MF_02227">
    <property type="entry name" value="RPE"/>
    <property type="match status" value="1"/>
</dbReference>
<dbReference type="SUPFAM" id="SSF51366">
    <property type="entry name" value="Ribulose-phoshate binding barrel"/>
    <property type="match status" value="1"/>
</dbReference>
<accession>F0GWI7</accession>
<dbReference type="FunFam" id="3.20.20.70:FF:000004">
    <property type="entry name" value="Ribulose-phosphate 3-epimerase"/>
    <property type="match status" value="1"/>
</dbReference>
<feature type="active site" description="Proton acceptor" evidence="10 12">
    <location>
        <position position="34"/>
    </location>
</feature>
<feature type="binding site" evidence="10 14">
    <location>
        <position position="7"/>
    </location>
    <ligand>
        <name>substrate</name>
    </ligand>
</feature>
<evidence type="ECO:0000256" key="9">
    <source>
        <dbReference type="ARBA" id="ARBA00023235"/>
    </source>
</evidence>
<dbReference type="NCBIfam" id="TIGR01163">
    <property type="entry name" value="rpe"/>
    <property type="match status" value="1"/>
</dbReference>
<reference evidence="15 16" key="1">
    <citation type="submission" date="2011-01" db="EMBL/GenBank/DDBJ databases">
        <authorList>
            <person name="Durkin A.S."/>
            <person name="Madupu R."/>
            <person name="Torralba M."/>
            <person name="Gillis M."/>
            <person name="Methe B."/>
            <person name="Sutton G."/>
            <person name="Nelson K.E."/>
        </authorList>
    </citation>
    <scope>NUCLEOTIDE SEQUENCE [LARGE SCALE GENOMIC DNA]</scope>
    <source>
        <strain evidence="15 16">ACS-065-V-Col13</strain>
    </source>
</reference>
<dbReference type="InterPro" id="IPR000056">
    <property type="entry name" value="Ribul_P_3_epim-like"/>
</dbReference>
<keyword evidence="8 10" id="KW-0479">Metal-binding</keyword>
<dbReference type="PROSITE" id="PS01086">
    <property type="entry name" value="RIBUL_P_3_EPIMER_2"/>
    <property type="match status" value="1"/>
</dbReference>
<evidence type="ECO:0000256" key="7">
    <source>
        <dbReference type="ARBA" id="ARBA00013188"/>
    </source>
</evidence>
<comment type="pathway">
    <text evidence="10">Carbohydrate degradation.</text>
</comment>
<dbReference type="PROSITE" id="PS01085">
    <property type="entry name" value="RIBUL_P_3_EPIMER_1"/>
    <property type="match status" value="1"/>
</dbReference>
<name>F0GWI7_9FIRM</name>
<comment type="cofactor">
    <cofactor evidence="2">
        <name>Mn(2+)</name>
        <dbReference type="ChEBI" id="CHEBI:29035"/>
    </cofactor>
</comment>
<evidence type="ECO:0000256" key="8">
    <source>
        <dbReference type="ARBA" id="ARBA00022723"/>
    </source>
</evidence>
<dbReference type="Gene3D" id="3.20.20.70">
    <property type="entry name" value="Aldolase class I"/>
    <property type="match status" value="1"/>
</dbReference>
<dbReference type="InterPro" id="IPR011060">
    <property type="entry name" value="RibuloseP-bd_barrel"/>
</dbReference>
<dbReference type="Pfam" id="PF00834">
    <property type="entry name" value="Ribul_P_3_epim"/>
    <property type="match status" value="1"/>
</dbReference>
<feature type="binding site" evidence="10 14">
    <location>
        <position position="65"/>
    </location>
    <ligand>
        <name>substrate</name>
    </ligand>
</feature>
<feature type="binding site" evidence="10 13">
    <location>
        <position position="32"/>
    </location>
    <ligand>
        <name>a divalent metal cation</name>
        <dbReference type="ChEBI" id="CHEBI:60240"/>
    </ligand>
</feature>
<evidence type="ECO:0000256" key="13">
    <source>
        <dbReference type="PIRSR" id="PIRSR001461-2"/>
    </source>
</evidence>
<dbReference type="InterPro" id="IPR013785">
    <property type="entry name" value="Aldolase_TIM"/>
</dbReference>
<evidence type="ECO:0000313" key="15">
    <source>
        <dbReference type="EMBL" id="EGC81821.1"/>
    </source>
</evidence>
<evidence type="ECO:0000256" key="6">
    <source>
        <dbReference type="ARBA" id="ARBA00009541"/>
    </source>
</evidence>
<sequence>MVELSPSILSCDFSKLQENLDQTKNTQLKMIHIDVMDGVFVPNISFGFKVIKDIRDKNDYFFDTHLMIVDPIRYIERFKEAGADRITIHYESCENPLDVINKIKSLGIEAGISLRPKTELSKILPLLKEVDAVLVMSVEPGFGGQSFIESSLDRVRELRDYIDKNNLACKIEIDGGIKTTNVDKVIKAGCDEIVSGSDIFGKEDIKGQIEKYYEIFKKNPL</sequence>
<feature type="binding site" evidence="10 13">
    <location>
        <position position="34"/>
    </location>
    <ligand>
        <name>a divalent metal cation</name>
        <dbReference type="ChEBI" id="CHEBI:60240"/>
    </ligand>
</feature>
<comment type="cofactor">
    <cofactor evidence="3">
        <name>Co(2+)</name>
        <dbReference type="ChEBI" id="CHEBI:48828"/>
    </cofactor>
</comment>